<evidence type="ECO:0000256" key="2">
    <source>
        <dbReference type="ARBA" id="ARBA00023163"/>
    </source>
</evidence>
<reference evidence="4" key="1">
    <citation type="submission" date="2021-04" db="EMBL/GenBank/DDBJ databases">
        <title>The genome sequence of Ideonella sp. 4Y11.</title>
        <authorList>
            <person name="Liu Y."/>
        </authorList>
    </citation>
    <scope>NUCLEOTIDE SEQUENCE</scope>
    <source>
        <strain evidence="4">4Y11</strain>
    </source>
</reference>
<proteinExistence type="predicted"/>
<dbReference type="Gene3D" id="1.10.10.60">
    <property type="entry name" value="Homeodomain-like"/>
    <property type="match status" value="2"/>
</dbReference>
<dbReference type="RefSeq" id="WP_210801389.1">
    <property type="nucleotide sequence ID" value="NZ_JAGQDE010000005.1"/>
</dbReference>
<keyword evidence="1" id="KW-0805">Transcription regulation</keyword>
<keyword evidence="5" id="KW-1185">Reference proteome</keyword>
<protein>
    <submittedName>
        <fullName evidence="4">AraC family transcriptional regulator</fullName>
    </submittedName>
</protein>
<comment type="caution">
    <text evidence="4">The sequence shown here is derived from an EMBL/GenBank/DDBJ whole genome shotgun (WGS) entry which is preliminary data.</text>
</comment>
<feature type="domain" description="HTH araC/xylS-type" evidence="3">
    <location>
        <begin position="196"/>
        <end position="294"/>
    </location>
</feature>
<dbReference type="GO" id="GO:0043565">
    <property type="term" value="F:sequence-specific DNA binding"/>
    <property type="evidence" value="ECO:0007669"/>
    <property type="project" value="InterPro"/>
</dbReference>
<name>A0A941BJH2_9BURK</name>
<dbReference type="SMART" id="SM00342">
    <property type="entry name" value="HTH_ARAC"/>
    <property type="match status" value="1"/>
</dbReference>
<dbReference type="SUPFAM" id="SSF46689">
    <property type="entry name" value="Homeodomain-like"/>
    <property type="match status" value="2"/>
</dbReference>
<dbReference type="AlphaFoldDB" id="A0A941BJH2"/>
<evidence type="ECO:0000256" key="1">
    <source>
        <dbReference type="ARBA" id="ARBA00023015"/>
    </source>
</evidence>
<keyword evidence="2" id="KW-0804">Transcription</keyword>
<evidence type="ECO:0000313" key="4">
    <source>
        <dbReference type="EMBL" id="MBQ0958873.1"/>
    </source>
</evidence>
<gene>
    <name evidence="4" type="ORF">KAK06_07870</name>
</gene>
<dbReference type="Pfam" id="PF12833">
    <property type="entry name" value="HTH_18"/>
    <property type="match status" value="1"/>
</dbReference>
<sequence length="301" mass="33173">MLPSYPLVRLRQRLLIHAPNVGMQSIAALPDLRLIRNDQPYSNLCGAYEPCVALIVQGRKRLSLGGAVFDYGPERYLIASMDLPVTAALLEASPERPYLAVALRLDPREIASLMLEAPPMPGQQRLDDDRALGTGAVTPALLDAFDRLLALLEQPADIAALAPLIQREIHYRLLTGDAGARLRQMATAGSPSQQIARAVALLNQRFDQPLRVDDLAREAGMGASVFHQRFKAHTAMSPLQYQKALRLSEARRLMLSDRLDAAAAAYRVGYESPSQFSREYARRFGAPPARDIAALRERETA</sequence>
<dbReference type="PANTHER" id="PTHR43436">
    <property type="entry name" value="ARAC-FAMILY TRANSCRIPTIONAL REGULATOR"/>
    <property type="match status" value="1"/>
</dbReference>
<dbReference type="InterPro" id="IPR018060">
    <property type="entry name" value="HTH_AraC"/>
</dbReference>
<dbReference type="Pfam" id="PF06719">
    <property type="entry name" value="AraC_N"/>
    <property type="match status" value="1"/>
</dbReference>
<organism evidence="4 5">
    <name type="scientific">Ideonella aquatica</name>
    <dbReference type="NCBI Taxonomy" id="2824119"/>
    <lineage>
        <taxon>Bacteria</taxon>
        <taxon>Pseudomonadati</taxon>
        <taxon>Pseudomonadota</taxon>
        <taxon>Betaproteobacteria</taxon>
        <taxon>Burkholderiales</taxon>
        <taxon>Sphaerotilaceae</taxon>
        <taxon>Ideonella</taxon>
    </lineage>
</organism>
<dbReference type="PROSITE" id="PS01124">
    <property type="entry name" value="HTH_ARAC_FAMILY_2"/>
    <property type="match status" value="1"/>
</dbReference>
<dbReference type="PANTHER" id="PTHR43436:SF1">
    <property type="entry name" value="TRANSCRIPTIONAL REGULATORY PROTEIN"/>
    <property type="match status" value="1"/>
</dbReference>
<accession>A0A941BJH2</accession>
<dbReference type="GO" id="GO:0003700">
    <property type="term" value="F:DNA-binding transcription factor activity"/>
    <property type="evidence" value="ECO:0007669"/>
    <property type="project" value="InterPro"/>
</dbReference>
<dbReference type="InterPro" id="IPR009057">
    <property type="entry name" value="Homeodomain-like_sf"/>
</dbReference>
<dbReference type="Proteomes" id="UP000678374">
    <property type="component" value="Unassembled WGS sequence"/>
</dbReference>
<evidence type="ECO:0000313" key="5">
    <source>
        <dbReference type="Proteomes" id="UP000678374"/>
    </source>
</evidence>
<dbReference type="EMBL" id="JAGQDE010000005">
    <property type="protein sequence ID" value="MBQ0958873.1"/>
    <property type="molecule type" value="Genomic_DNA"/>
</dbReference>
<dbReference type="InterPro" id="IPR009594">
    <property type="entry name" value="Tscrpt_reg_HTH_AraC_N"/>
</dbReference>
<evidence type="ECO:0000259" key="3">
    <source>
        <dbReference type="PROSITE" id="PS01124"/>
    </source>
</evidence>